<dbReference type="InterPro" id="IPR003774">
    <property type="entry name" value="AlgH-like"/>
</dbReference>
<proteinExistence type="inferred from homology"/>
<keyword evidence="4" id="KW-1185">Reference proteome</keyword>
<reference evidence="4" key="1">
    <citation type="journal article" date="2019" name="Int. J. Syst. Evol. Microbiol.">
        <title>The Global Catalogue of Microorganisms (GCM) 10K type strain sequencing project: providing services to taxonomists for standard genome sequencing and annotation.</title>
        <authorList>
            <consortium name="The Broad Institute Genomics Platform"/>
            <consortium name="The Broad Institute Genome Sequencing Center for Infectious Disease"/>
            <person name="Wu L."/>
            <person name="Ma J."/>
        </authorList>
    </citation>
    <scope>NUCLEOTIDE SEQUENCE [LARGE SCALE GENOMIC DNA]</scope>
    <source>
        <strain evidence="4">CCUG 55328</strain>
    </source>
</reference>
<comment type="similarity">
    <text evidence="1 2">Belongs to the UPF0301 (AlgH) family.</text>
</comment>
<accession>A0ABW3TEP9</accession>
<dbReference type="EMBL" id="JBHTKR010000005">
    <property type="protein sequence ID" value="MFD1195664.1"/>
    <property type="molecule type" value="Genomic_DNA"/>
</dbReference>
<dbReference type="Proteomes" id="UP001597151">
    <property type="component" value="Unassembled WGS sequence"/>
</dbReference>
<evidence type="ECO:0000313" key="3">
    <source>
        <dbReference type="EMBL" id="MFD1195664.1"/>
    </source>
</evidence>
<comment type="caution">
    <text evidence="3">The sequence shown here is derived from an EMBL/GenBank/DDBJ whole genome shotgun (WGS) entry which is preliminary data.</text>
</comment>
<gene>
    <name evidence="3" type="ORF">ACFQ3C_13400</name>
</gene>
<dbReference type="PANTHER" id="PTHR30327:SF1">
    <property type="entry name" value="UPF0301 PROTEIN YQGE"/>
    <property type="match status" value="1"/>
</dbReference>
<dbReference type="HAMAP" id="MF_00758">
    <property type="entry name" value="UPF0301"/>
    <property type="match status" value="1"/>
</dbReference>
<organism evidence="3 4">
    <name type="scientific">Seohaeicola saemankumensis</name>
    <dbReference type="NCBI Taxonomy" id="481181"/>
    <lineage>
        <taxon>Bacteria</taxon>
        <taxon>Pseudomonadati</taxon>
        <taxon>Pseudomonadota</taxon>
        <taxon>Alphaproteobacteria</taxon>
        <taxon>Rhodobacterales</taxon>
        <taxon>Roseobacteraceae</taxon>
        <taxon>Seohaeicola</taxon>
    </lineage>
</organism>
<protein>
    <recommendedName>
        <fullName evidence="2">UPF0301 protein ACFQ3C_13400</fullName>
    </recommendedName>
</protein>
<dbReference type="RefSeq" id="WP_380792739.1">
    <property type="nucleotide sequence ID" value="NZ_JBHTKR010000005.1"/>
</dbReference>
<dbReference type="NCBIfam" id="NF001268">
    <property type="entry name" value="PRK00228.1-4"/>
    <property type="match status" value="1"/>
</dbReference>
<sequence>MGKTDPTSADKSRPGGAERLDLTGKLLIAMPAMEDPRFARSVVFLCAHSADGAMGLIINKPAADLSLRSLLEQVSVSIAPGLADRPVHFGGPVEHARGFVLHSGDYRSRVTTLEVAGGFGMTATLDVLEDIGAGHGPARAIVALGYAGWGPGQLESELAQNGWLTVDATAELVFDTADAVKWDAALRRLGVDALALSSASGRA</sequence>
<dbReference type="Pfam" id="PF02622">
    <property type="entry name" value="DUF179"/>
    <property type="match status" value="1"/>
</dbReference>
<dbReference type="SUPFAM" id="SSF143456">
    <property type="entry name" value="VC0467-like"/>
    <property type="match status" value="1"/>
</dbReference>
<evidence type="ECO:0000256" key="2">
    <source>
        <dbReference type="HAMAP-Rule" id="MF_00758"/>
    </source>
</evidence>
<name>A0ABW3TEP9_9RHOB</name>
<evidence type="ECO:0000313" key="4">
    <source>
        <dbReference type="Proteomes" id="UP001597151"/>
    </source>
</evidence>
<dbReference type="Gene3D" id="3.40.1740.10">
    <property type="entry name" value="VC0467-like"/>
    <property type="match status" value="1"/>
</dbReference>
<evidence type="ECO:0000256" key="1">
    <source>
        <dbReference type="ARBA" id="ARBA00009600"/>
    </source>
</evidence>
<dbReference type="PANTHER" id="PTHR30327">
    <property type="entry name" value="UNCHARACTERIZED PROTEIN YQGE"/>
    <property type="match status" value="1"/>
</dbReference>